<comment type="caution">
    <text evidence="1">The sequence shown here is derived from an EMBL/GenBank/DDBJ whole genome shotgun (WGS) entry which is preliminary data.</text>
</comment>
<evidence type="ECO:0000313" key="1">
    <source>
        <dbReference type="EMBL" id="GMS88270.1"/>
    </source>
</evidence>
<dbReference type="Proteomes" id="UP001432027">
    <property type="component" value="Unassembled WGS sequence"/>
</dbReference>
<dbReference type="Gene3D" id="3.40.50.300">
    <property type="entry name" value="P-loop containing nucleotide triphosphate hydrolases"/>
    <property type="match status" value="1"/>
</dbReference>
<evidence type="ECO:0000313" key="2">
    <source>
        <dbReference type="Proteomes" id="UP001432027"/>
    </source>
</evidence>
<feature type="non-terminal residue" evidence="1">
    <location>
        <position position="1"/>
    </location>
</feature>
<reference evidence="1" key="1">
    <citation type="submission" date="2023-10" db="EMBL/GenBank/DDBJ databases">
        <title>Genome assembly of Pristionchus species.</title>
        <authorList>
            <person name="Yoshida K."/>
            <person name="Sommer R.J."/>
        </authorList>
    </citation>
    <scope>NUCLEOTIDE SEQUENCE</scope>
    <source>
        <strain evidence="1">RS0144</strain>
    </source>
</reference>
<keyword evidence="2" id="KW-1185">Reference proteome</keyword>
<protein>
    <submittedName>
        <fullName evidence="1">Uncharacterized protein</fullName>
    </submittedName>
</protein>
<dbReference type="InterPro" id="IPR027417">
    <property type="entry name" value="P-loop_NTPase"/>
</dbReference>
<name>A0AAV5SZS5_9BILA</name>
<proteinExistence type="predicted"/>
<sequence>CWMQETTNLVVLLSSRCSSWSEITNTVMSTDLMLAGDSWMRSSRSFVDIKCALLPDPGRNIRRGSEGNITVNDMDPDFKDELQILVKHMFDKLVCPKEVNTHYLRS</sequence>
<feature type="non-terminal residue" evidence="1">
    <location>
        <position position="106"/>
    </location>
</feature>
<dbReference type="AlphaFoldDB" id="A0AAV5SZS5"/>
<accession>A0AAV5SZS5</accession>
<dbReference type="EMBL" id="BTSX01000003">
    <property type="protein sequence ID" value="GMS88270.1"/>
    <property type="molecule type" value="Genomic_DNA"/>
</dbReference>
<organism evidence="1 2">
    <name type="scientific">Pristionchus entomophagus</name>
    <dbReference type="NCBI Taxonomy" id="358040"/>
    <lineage>
        <taxon>Eukaryota</taxon>
        <taxon>Metazoa</taxon>
        <taxon>Ecdysozoa</taxon>
        <taxon>Nematoda</taxon>
        <taxon>Chromadorea</taxon>
        <taxon>Rhabditida</taxon>
        <taxon>Rhabditina</taxon>
        <taxon>Diplogasteromorpha</taxon>
        <taxon>Diplogasteroidea</taxon>
        <taxon>Neodiplogasteridae</taxon>
        <taxon>Pristionchus</taxon>
    </lineage>
</organism>
<gene>
    <name evidence="1" type="ORF">PENTCL1PPCAC_10445</name>
</gene>